<comment type="caution">
    <text evidence="2">The sequence shown here is derived from an EMBL/GenBank/DDBJ whole genome shotgun (WGS) entry which is preliminary data.</text>
</comment>
<evidence type="ECO:0000313" key="3">
    <source>
        <dbReference type="Proteomes" id="UP000444721"/>
    </source>
</evidence>
<name>A0A6A5BGI9_NAEFO</name>
<dbReference type="GeneID" id="68114381"/>
<evidence type="ECO:0000313" key="2">
    <source>
        <dbReference type="EMBL" id="KAF0973776.1"/>
    </source>
</evidence>
<evidence type="ECO:0000256" key="1">
    <source>
        <dbReference type="SAM" id="MobiDB-lite"/>
    </source>
</evidence>
<dbReference type="VEuPathDB" id="AmoebaDB:NfTy_009250"/>
<dbReference type="RefSeq" id="XP_044558489.1">
    <property type="nucleotide sequence ID" value="XM_044710878.1"/>
</dbReference>
<dbReference type="AlphaFoldDB" id="A0A6A5BGI9"/>
<sequence length="273" mass="31923">MVNFIPAEEYLFGDPDKCSIEVGNEQGGIYSRTMIGFRFEEWPQDYITTMHHYYQNVHNLGDSKLAKYSMILGPIYNLLRKFEWFSGVDERGNCAFWTTQGLVNAHVLSSATSWPKYSCMKLYTKVVFNKIEMKEKWEQLKQRTSQIIVPNALQSGSSSQPTSLTDHDEEELYSRINEKFFEKSETEQEQLLAPFWRRSNFNIVTYRCSDESVSESSLKGWVKPFRHLEHLIFQQMDEMANVVVEVKTKEQETGEKTPIAVPSLKEAKHRPFW</sequence>
<gene>
    <name evidence="2" type="ORF">FDP41_007163</name>
</gene>
<dbReference type="VEuPathDB" id="AmoebaDB:FDP41_007163"/>
<reference evidence="2 3" key="1">
    <citation type="journal article" date="2019" name="Sci. Rep.">
        <title>Nanopore sequencing improves the draft genome of the human pathogenic amoeba Naegleria fowleri.</title>
        <authorList>
            <person name="Liechti N."/>
            <person name="Schurch N."/>
            <person name="Bruggmann R."/>
            <person name="Wittwer M."/>
        </authorList>
    </citation>
    <scope>NUCLEOTIDE SEQUENCE [LARGE SCALE GENOMIC DNA]</scope>
    <source>
        <strain evidence="2 3">ATCC 30894</strain>
    </source>
</reference>
<proteinExistence type="predicted"/>
<protein>
    <submittedName>
        <fullName evidence="2">Uncharacterized protein</fullName>
    </submittedName>
</protein>
<dbReference type="OMA" id="FRFEEWP"/>
<dbReference type="EMBL" id="VFQX01000058">
    <property type="protein sequence ID" value="KAF0973776.1"/>
    <property type="molecule type" value="Genomic_DNA"/>
</dbReference>
<organism evidence="2 3">
    <name type="scientific">Naegleria fowleri</name>
    <name type="common">Brain eating amoeba</name>
    <dbReference type="NCBI Taxonomy" id="5763"/>
    <lineage>
        <taxon>Eukaryota</taxon>
        <taxon>Discoba</taxon>
        <taxon>Heterolobosea</taxon>
        <taxon>Tetramitia</taxon>
        <taxon>Eutetramitia</taxon>
        <taxon>Vahlkampfiidae</taxon>
        <taxon>Naegleria</taxon>
    </lineage>
</organism>
<feature type="region of interest" description="Disordered" evidence="1">
    <location>
        <begin position="252"/>
        <end position="273"/>
    </location>
</feature>
<dbReference type="OrthoDB" id="10258401at2759"/>
<dbReference type="Proteomes" id="UP000444721">
    <property type="component" value="Unassembled WGS sequence"/>
</dbReference>
<accession>A0A6A5BGI9</accession>
<keyword evidence="3" id="KW-1185">Reference proteome</keyword>